<evidence type="ECO:0000256" key="5">
    <source>
        <dbReference type="ARBA" id="ARBA00022801"/>
    </source>
</evidence>
<dbReference type="InterPro" id="IPR050738">
    <property type="entry name" value="Sulfatase"/>
</dbReference>
<sequence length="527" mass="59068">MQARTTSRRGISCFGHCSSAASTTLTALPCVLMAVLISLTITGRATGSERPNILLIFTDDQGWPTLGSYGNEHVPTPHLDRLAAEGIQFTDAYVQPQCTPSRASLLTGQHSARNGMWHVLTWYGYPHARMTEPMFVEDLPRDSWTLAKGLKAAGYRTACLGKWHLNSNDDGNYKRLNPNAAKHFGFDYVNKKLPQRVWNDGGDRGVEWLTDEAIKFIGDQRDEPWFVYLSHHMIHGKVVAPNRLTQKYLDRGYPAEGMFNATYLAGLETIDQSVGRIRSALRELGEDENTLIIFLSDNGGVDERFHVVGVPGDEQNPARLELNLTEFDNAPLRMGKGSMYEGGIRVPMIVHWQDYGLSGEVVKTPVHVVDIVPTLFEAAGADTPASHVVDGDSLLPLITGEGSFNSDRPLFWHLPLYDARWGLTPCAVVRQGPYKLIHFFGDRFDADLRYRIGQHDELYHLVTDPGEQQNLMATEPETGEKLKATLAEWLNKIDAPIPVQNPHYDPAKAFAETREMPRWYLEERSVK</sequence>
<keyword evidence="3" id="KW-0479">Metal-binding</keyword>
<keyword evidence="7" id="KW-0472">Membrane</keyword>
<dbReference type="AlphaFoldDB" id="A0A517QYJ7"/>
<dbReference type="InterPro" id="IPR000917">
    <property type="entry name" value="Sulfatase_N"/>
</dbReference>
<dbReference type="InterPro" id="IPR017850">
    <property type="entry name" value="Alkaline_phosphatase_core_sf"/>
</dbReference>
<dbReference type="PANTHER" id="PTHR42693">
    <property type="entry name" value="ARYLSULFATASE FAMILY MEMBER"/>
    <property type="match status" value="1"/>
</dbReference>
<organism evidence="9 10">
    <name type="scientific">Stratiformator vulcanicus</name>
    <dbReference type="NCBI Taxonomy" id="2527980"/>
    <lineage>
        <taxon>Bacteria</taxon>
        <taxon>Pseudomonadati</taxon>
        <taxon>Planctomycetota</taxon>
        <taxon>Planctomycetia</taxon>
        <taxon>Planctomycetales</taxon>
        <taxon>Planctomycetaceae</taxon>
        <taxon>Stratiformator</taxon>
    </lineage>
</organism>
<gene>
    <name evidence="9" type="primary">atsA_10</name>
    <name evidence="9" type="ORF">Pan189_09800</name>
</gene>
<dbReference type="PANTHER" id="PTHR42693:SF42">
    <property type="entry name" value="ARYLSULFATASE G"/>
    <property type="match status" value="1"/>
</dbReference>
<evidence type="ECO:0000256" key="1">
    <source>
        <dbReference type="ARBA" id="ARBA00001913"/>
    </source>
</evidence>
<evidence type="ECO:0000256" key="6">
    <source>
        <dbReference type="ARBA" id="ARBA00022837"/>
    </source>
</evidence>
<evidence type="ECO:0000259" key="8">
    <source>
        <dbReference type="Pfam" id="PF00884"/>
    </source>
</evidence>
<evidence type="ECO:0000256" key="7">
    <source>
        <dbReference type="SAM" id="Phobius"/>
    </source>
</evidence>
<evidence type="ECO:0000256" key="4">
    <source>
        <dbReference type="ARBA" id="ARBA00022729"/>
    </source>
</evidence>
<protein>
    <submittedName>
        <fullName evidence="9">Arylsulfatase</fullName>
        <ecNumber evidence="9">3.1.6.1</ecNumber>
    </submittedName>
</protein>
<dbReference type="EMBL" id="CP036268">
    <property type="protein sequence ID" value="QDT36620.1"/>
    <property type="molecule type" value="Genomic_DNA"/>
</dbReference>
<name>A0A517QYJ7_9PLAN</name>
<dbReference type="EC" id="3.1.6.1" evidence="9"/>
<comment type="similarity">
    <text evidence="2">Belongs to the sulfatase family.</text>
</comment>
<feature type="domain" description="Sulfatase N-terminal" evidence="8">
    <location>
        <begin position="51"/>
        <end position="381"/>
    </location>
</feature>
<evidence type="ECO:0000313" key="9">
    <source>
        <dbReference type="EMBL" id="QDT36620.1"/>
    </source>
</evidence>
<keyword evidence="7" id="KW-0812">Transmembrane</keyword>
<dbReference type="SUPFAM" id="SSF53649">
    <property type="entry name" value="Alkaline phosphatase-like"/>
    <property type="match status" value="1"/>
</dbReference>
<comment type="cofactor">
    <cofactor evidence="1">
        <name>Ca(2+)</name>
        <dbReference type="ChEBI" id="CHEBI:29108"/>
    </cofactor>
</comment>
<evidence type="ECO:0000256" key="3">
    <source>
        <dbReference type="ARBA" id="ARBA00022723"/>
    </source>
</evidence>
<evidence type="ECO:0000256" key="2">
    <source>
        <dbReference type="ARBA" id="ARBA00008779"/>
    </source>
</evidence>
<proteinExistence type="inferred from homology"/>
<feature type="transmembrane region" description="Helical" evidence="7">
    <location>
        <begin position="20"/>
        <end position="41"/>
    </location>
</feature>
<keyword evidence="7" id="KW-1133">Transmembrane helix</keyword>
<keyword evidence="6" id="KW-0106">Calcium</keyword>
<keyword evidence="5 9" id="KW-0378">Hydrolase</keyword>
<dbReference type="GO" id="GO:0046872">
    <property type="term" value="F:metal ion binding"/>
    <property type="evidence" value="ECO:0007669"/>
    <property type="project" value="UniProtKB-KW"/>
</dbReference>
<dbReference type="GO" id="GO:0004065">
    <property type="term" value="F:arylsulfatase activity"/>
    <property type="evidence" value="ECO:0007669"/>
    <property type="project" value="UniProtKB-EC"/>
</dbReference>
<keyword evidence="10" id="KW-1185">Reference proteome</keyword>
<dbReference type="Proteomes" id="UP000317318">
    <property type="component" value="Chromosome"/>
</dbReference>
<dbReference type="Gene3D" id="3.40.720.10">
    <property type="entry name" value="Alkaline Phosphatase, subunit A"/>
    <property type="match status" value="1"/>
</dbReference>
<dbReference type="KEGG" id="svp:Pan189_09800"/>
<evidence type="ECO:0000313" key="10">
    <source>
        <dbReference type="Proteomes" id="UP000317318"/>
    </source>
</evidence>
<dbReference type="CDD" id="cd16144">
    <property type="entry name" value="ARS_like"/>
    <property type="match status" value="1"/>
</dbReference>
<reference evidence="9 10" key="1">
    <citation type="submission" date="2019-02" db="EMBL/GenBank/DDBJ databases">
        <title>Deep-cultivation of Planctomycetes and their phenomic and genomic characterization uncovers novel biology.</title>
        <authorList>
            <person name="Wiegand S."/>
            <person name="Jogler M."/>
            <person name="Boedeker C."/>
            <person name="Pinto D."/>
            <person name="Vollmers J."/>
            <person name="Rivas-Marin E."/>
            <person name="Kohn T."/>
            <person name="Peeters S.H."/>
            <person name="Heuer A."/>
            <person name="Rast P."/>
            <person name="Oberbeckmann S."/>
            <person name="Bunk B."/>
            <person name="Jeske O."/>
            <person name="Meyerdierks A."/>
            <person name="Storesund J.E."/>
            <person name="Kallscheuer N."/>
            <person name="Luecker S."/>
            <person name="Lage O.M."/>
            <person name="Pohl T."/>
            <person name="Merkel B.J."/>
            <person name="Hornburger P."/>
            <person name="Mueller R.-W."/>
            <person name="Bruemmer F."/>
            <person name="Labrenz M."/>
            <person name="Spormann A.M."/>
            <person name="Op den Camp H."/>
            <person name="Overmann J."/>
            <person name="Amann R."/>
            <person name="Jetten M.S.M."/>
            <person name="Mascher T."/>
            <person name="Medema M.H."/>
            <person name="Devos D.P."/>
            <person name="Kaster A.-K."/>
            <person name="Ovreas L."/>
            <person name="Rohde M."/>
            <person name="Galperin M.Y."/>
            <person name="Jogler C."/>
        </authorList>
    </citation>
    <scope>NUCLEOTIDE SEQUENCE [LARGE SCALE GENOMIC DNA]</scope>
    <source>
        <strain evidence="9 10">Pan189</strain>
    </source>
</reference>
<keyword evidence="4" id="KW-0732">Signal</keyword>
<accession>A0A517QYJ7</accession>
<dbReference type="Pfam" id="PF00884">
    <property type="entry name" value="Sulfatase"/>
    <property type="match status" value="1"/>
</dbReference>
<dbReference type="Gene3D" id="3.30.1120.10">
    <property type="match status" value="1"/>
</dbReference>